<evidence type="ECO:0000256" key="2">
    <source>
        <dbReference type="ARBA" id="ARBA00022448"/>
    </source>
</evidence>
<feature type="chain" id="PRO_5029508703" description="Vitellogenin domain-containing protein" evidence="11">
    <location>
        <begin position="20"/>
        <end position="4598"/>
    </location>
</feature>
<dbReference type="Gene3D" id="2.20.80.10">
    <property type="entry name" value="Lipovitellin-phosvitin complex, chain A, domain 4"/>
    <property type="match status" value="1"/>
</dbReference>
<feature type="coiled-coil region" evidence="10">
    <location>
        <begin position="3458"/>
        <end position="3485"/>
    </location>
</feature>
<keyword evidence="3" id="KW-0964">Secreted</keyword>
<reference evidence="14" key="1">
    <citation type="submission" date="2015-02" db="EMBL/GenBank/DDBJ databases">
        <title>Genome sequencing for Strongylocentrotus purpuratus.</title>
        <authorList>
            <person name="Murali S."/>
            <person name="Liu Y."/>
            <person name="Vee V."/>
            <person name="English A."/>
            <person name="Wang M."/>
            <person name="Skinner E."/>
            <person name="Han Y."/>
            <person name="Muzny D.M."/>
            <person name="Worley K.C."/>
            <person name="Gibbs R.A."/>
        </authorList>
    </citation>
    <scope>NUCLEOTIDE SEQUENCE</scope>
</reference>
<evidence type="ECO:0000256" key="5">
    <source>
        <dbReference type="ARBA" id="ARBA00022761"/>
    </source>
</evidence>
<dbReference type="SUPFAM" id="SSF48431">
    <property type="entry name" value="Lipovitellin-phosvitin complex, superhelical domain"/>
    <property type="match status" value="1"/>
</dbReference>
<dbReference type="Gene3D" id="2.20.50.20">
    <property type="entry name" value="Lipovitellin. Chain A, domain 3"/>
    <property type="match status" value="1"/>
</dbReference>
<dbReference type="KEGG" id="spu:583017"/>
<comment type="subcellular location">
    <subcellularLocation>
        <location evidence="1">Secreted</location>
    </subcellularLocation>
</comment>
<accession>A0A7M7PIL1</accession>
<dbReference type="PANTHER" id="PTHR23345:SF15">
    <property type="entry name" value="VITELLOGENIN 1-RELATED"/>
    <property type="match status" value="1"/>
</dbReference>
<dbReference type="RefSeq" id="XP_030851735.1">
    <property type="nucleotide sequence ID" value="XM_030995875.1"/>
</dbReference>
<dbReference type="SUPFAM" id="SSF56968">
    <property type="entry name" value="Lipovitellin-phosvitin complex, beta-sheet shell regions"/>
    <property type="match status" value="2"/>
</dbReference>
<reference evidence="13" key="2">
    <citation type="submission" date="2021-01" db="UniProtKB">
        <authorList>
            <consortium name="EnsemblMetazoa"/>
        </authorList>
    </citation>
    <scope>IDENTIFICATION</scope>
</reference>
<evidence type="ECO:0000259" key="12">
    <source>
        <dbReference type="PROSITE" id="PS51211"/>
    </source>
</evidence>
<dbReference type="EnsemblMetazoa" id="XM_030995875">
    <property type="protein sequence ID" value="XP_030851735"/>
    <property type="gene ID" value="LOC583017"/>
</dbReference>
<protein>
    <recommendedName>
        <fullName evidence="12">Vitellogenin domain-containing protein</fullName>
    </recommendedName>
</protein>
<dbReference type="GO" id="GO:0005576">
    <property type="term" value="C:extracellular region"/>
    <property type="evidence" value="ECO:0007669"/>
    <property type="project" value="UniProtKB-SubCell"/>
</dbReference>
<proteinExistence type="predicted"/>
<evidence type="ECO:0000313" key="13">
    <source>
        <dbReference type="EnsemblMetazoa" id="XP_030851735"/>
    </source>
</evidence>
<dbReference type="GO" id="GO:0005319">
    <property type="term" value="F:lipid transporter activity"/>
    <property type="evidence" value="ECO:0000318"/>
    <property type="project" value="GO_Central"/>
</dbReference>
<sequence>MRAVSFLLVSLLLATAVVAGPFGTRFGQEVEPELECSELTRFKEGYSYTFNYEAETESGIKGAGPGSTSTMTCNIAIEAPERCRNVLKVTSCSLDGNPQLGDEMSAHDVVYRTDKGRIIEVVAHPDEPIHILNAKRGILSMIQLDLEADDVDQITLNEVSVHGNCSSEMTVTKRDDRQRPRKLQVVTDLNNCMLRKRAENMTRWQSFKDIVLNMTVMDKFINSSKTCSYDLKGTTGEFRGIECEEVHSFWPMNFNSDSGVRTYIQQRLISNTIENLNSFKVDPAISRSTCLSYELDPKDVGKKPDDVTADQAMDILKALVKSSREEVRMESPRLFGRWRAALEGMNNETIHEVFDRAYNCSAYSQTCRDNPDKEKIAREYLLDGLLPCTTMACFSVKNYAIAKGVVPKPLANAWMVTMALQNYPTLELMSEMLRMAQYSPSQITIFPLSIMVHNYWVNNEEIHTATTLPEPIIKTIRYLKSLVGNDCTVSAENERLALVALKAIGNIGEPVERYDQLTFIFSERVSPVLISCTKNKQIPRDISKAAIQSMRRFVMSDQLRSQVISELFEDTTLDVPQRIAAYLIIMKANPSVSELTGLWSFLKTEPVNQMKAFCYSHIQNVVESSEPTLQELKKNLKIAMIGEELPEYPKDIRKYSRFFELSKNLTEPWRNNTVAAQFESDIIFNPESYLPQEVMFHYVLNALGKSWDIFETGIEMKGFEPIIESVFGPEGFFPEVKLQTMFETIDEKILSKVREFAEAQLGNWVTPKAEPDNEVYNKQGKYGKKMKRHSPIGEPQVVDMIHENTMNKLNQLHYLVGMEPSATDATVFLRLLGNEFGFVSASDVLALIPYTMGIYEELLNKTKQIPQLLSQGLNLNTTRSFVFMDKSFIVPTGMGMPLNCSINGTAVVSLRMKSQFSFNLPKIIAAGHVAPSGAVEVLATMGIGLPTKVFTGVMANATVYHSSMLAGNITIDGTHLKINLNNTDRPMNLFNYSTTYNLLKANGDIEFIPGVLQDAVRSQRCTNVSKVFGVDLCVSWAYPNASYVAEAPRFPFSGPNSFNVTLVNTDQALKAYTIDAQYKQIREGGAPAPMSFKSIGKRSKQNAPAFTKLIDTVRVSFYAPGEELTRNITSLVSVDRLRKTAKWTFTVPEVKNFIMFAGILNETTDSSSSYRAVFNVSAAENTASVDFLVRNETSLAQKNLTAVFNASINSLYWAAVGQFVKQSNNGNWNAHLTDTYYWDNETPLYKQLLFPWTGYQINHAKYQTSTITARRVTRGPIVKRDLKMATLDWAFDFNTVQTVTDELKELTVHTQISNATWEFPLLDVTLRNVTNVNGYRLEGQVARSTHHIFAEYDVTKEPRETNSNFRMGLRTDVLVNNPDVSMFLNSPVLLKLFGETALIDEPVVIDGGVNFRILDQSSLTEERLIQTSIFVPNPRSPQTHLTYDFELRLENATISDRKDYSLELTTPITLLKINNINLLHLMIDMESGTSALDHTYTLYDTRYSKPQVTVSNSIGAGWKKPLANWALTIETPSSVYLQNYTALYTSDNGLQFFYENSQDSSLSDLLNFIEISNWSVRPSAVSMYTSYIHQLISTNVSNSLVLGGPVTEMRPRLVPMIMRDMLNKSFSRDFSSVKDLVLNKFIFNVTSSTLTLRQSANMSSPAIANLSASHYIFLSQSLFEQKLSFAAEQKRLNISAALNHSLLIEDREITLKTEGDLAVRTGLRMNTLTSVNVTMSKPDTPFDLAALHHTEVNSPLIRFSTRSSSNGGFREVLNMVANHNTSMTSRMGSFDVIGNFNINEMSAPTFFNEMTGIMTYKLQSPMIKSSLNSSVSFETFRKLFKFNKVLVKASHDIRSNMVNWNAQGQSQLKGFSSISQFDEVSSSLEANLLNKFINGSHSSGMVLRDMNGPLVFSQLTSHLSNNITSRFVNSTYETQMNLENSDVSFTTLDGSTNYVLSSRLLNVTANNTFLMNGFRRVFDFDSVTGKQIWFVKTALLNVTMDNLIAFTDFQNISYFDDITGHVSGSIESCFARGNTNTTLLVQNVRSVTQVAKVAVESLSSFTSRLMNTSMTGSMDITNHRSLLNFDSISSGMNFTSKVFNVSTSIQNEVSFNGVRSFGNFDSIAHSFVMAANSYYVNSSLTEMISLKNFRKVNQFDLVSAEVIATFNTSPLKTSYHQMHKVQDMAGWFQYPLAETVVIGNLTTSKLNVSGSYEGRISDMTAPFTYTSSIAKIEYGVNNRMLNITGFHGVDVDNMRGIFDFTRINGTISHEVNTPVTHMVVGGLLEMKNFQRLFNFELMNMTTSNIFTVTPLTTTFASYNGELGLQGFEKINKFDSITGMSRTAVLTKWTNWTMNMDSSFSGVRSLLNFDQLAISGQNEFTSPLMVMTSNSTNFVIGSNGFFKASNATTNSMLGITSRIAKVDTGVMWSVRDIAGPLTFAANVFSTNFNVSTPIIKTGSAFDVEMENWKNVTTFGKYEMSAANDIISRIARWNLLSHFRLDNMAGILTYSRMEGCASSNFSSIISSLETSINAHINNQAGPLNYEELVISTKGNFSSWPVKMQGVTNFDVQNMAGFMKYDTITGSTSSVMTSRFLNTTTQSSLVANAGAGLFKVQLANVSSAITINTPFTREIKASSSAQVTDSTNLFKFRNAATKGEFSFLTSKINMTGNADSILTNFENITTFDSAESSAEFNVASRFVNSSSRGIMQMHGSERLFRFADVKIGGFTTIKSILANLTTEAGIDFTNFQRIFTFDRVNSSAVVSFTSRLASIEGKTGMEMNNFRGPMTFDRVNGSFITNFNSALVNSMTVADYSLEGFESLFHFSRVAASAESVLNNKLFNSSFVADYTLTDSSCFCKFEKLVAHSAGSLTTRFATGKALGMVEVKNVRNLTSFDLFNVTSEARFISKPMTAMTETVYSIKNLYSLFNFEQVTGRMNGNIKSKWVNSSALFESQMNNSRSLLSFDSSTSRMYSNVISRWLNSSAVFEYQMDNSRKLLNFDAAKSKVMLSLLTPFNDAQFSGQLNFIDFTNITHYGEISAMVVGNITSPLVRAAGISKFNITNMAGIMSFEKALIDSYANVESRFVNSTLQNSVVLKGFKGIKYSYIGHRFVFLWVDSMNNLAVKNGLDLTTLKDMSQLFNITWVNPKGTVVFNQRLTNENLVATIKLPSIGLISAGANLNTFGDMLTFYIEHELLKDNFKIVNDITWLLRLNESNVIYSNFSWNPETVAEIVDITVGAINSTFNRTITIANSTINRIMEVANRTLTNTRRMTNCTKCFMRYTMMLANETLSTTFSQFNQTFFNQALKLNQTFYTQLESLNQTFCTQMQKLNETITFARNNPREFVSRYVNLTKLNERVTRLNATLRELYTKLRYNITHPRETMENIKTLIKYERRRQQITWVLVNRGAIMTSAKDYLEELRANLTKKVVAAVAEFKELIQYEARVEILVNYIQTRFNVPKFQETIEELKLKIGEIKEKMAALKVKIGEKINEMKMNIASLDKETIKAKFRVQKRKIKKLIRYYLNSTTTDAIATSIFIDYQDDAQVQELMRKVIRIRPRNVIDIINKTSIEETKDLAIDMKDNMINGLELLNQTTFRYVNKTYLNETIKQAVGMLKEWNSTLHEYVYVDVIKGDLKLVFNITKEKVANLTKAVTLFVKTKADLIKTVLKEQWDARPRSLEELKERLIAMKVIAADYIIERYNIDVDQIIEKIVNEYMKRKEQYDEIFVRMGLEYMKRKELLDEVITQIIAISKNETHPVNMLPLCYFNRTIYQIVQPPVNMTMNLTALYSKMAVNFTKVYSKELANLTKAYSKQLANLTKMYSRIAIDKVMALRETYSPVVMKAMKKYKVTVLEKSKIAKERAIMYYNMAKGNVTLYYQEYAPIVNETIRNYTCYARQALFNYTLQVRNITDKYINMTIEFLEPRVQPYREIMRQKVEMIKLRAANLRERVCELSAQTEAYLMESAEYHIERYPEYKQKTIQKIDEIKVKLEELKVNITMFYKEVKANMTRLYGELKENATEMYIIYRQKAQDVYMLGKDKFITYKIKAQGKWQTWRPIIVRKSGEFLNATKKGINKTVEAIIFAAKDEFSLINELPMRSMEKTIFELSEDLNAYIRQLVENLVENAKMSIKDRKSLLNKYPVKFLDMTVFEVGNISYGKILVASNLTKFYANKSLVMVNKNFYDVLNVSNTTLREVVLPLLNQTARDLIVFLNRTRFQPWRVTINETMCFLNRTSVIVMNKANETLIIVQAKAIEAWKNLTSEESIAKMKMYLNNTKDLIVRSLKVANETIYMIRNRSINLVIYIRDETRLVNLSREYALLARNLTKNSIYQAKNMTARTINYARNMTNTLVTYIQGPAKDFALEYVTYVNNTMAGWVIRYYEVDQFPTKVSSYLATIKPIERTRNLTIIALNCTRLLTQKAINQSQVMTRYALNQTRIMTQYALNQTRLFTGQAINQTRLLTKQAMNRTRMLIVDTLNSIGRLDDHSFAMNISHPFNWTSFRTLPKLSNSQIQFIKDKMLQLNITLQEIRVNLTERYNNISKTVNDYYLLKKPLIDEKIELFRTRLQESIAEVKSVLGIFKDISDVYKQKFNEKKD</sequence>
<keyword evidence="10" id="KW-0175">Coiled coil</keyword>
<dbReference type="PROSITE" id="PS51211">
    <property type="entry name" value="VITELLOGENIN"/>
    <property type="match status" value="1"/>
</dbReference>
<keyword evidence="8" id="KW-0325">Glycoprotein</keyword>
<evidence type="ECO:0000256" key="9">
    <source>
        <dbReference type="PROSITE-ProRule" id="PRU00557"/>
    </source>
</evidence>
<dbReference type="Gene3D" id="2.30.230.10">
    <property type="entry name" value="Lipovitellin, beta-sheet shell regions, chain A"/>
    <property type="match status" value="1"/>
</dbReference>
<dbReference type="Proteomes" id="UP000007110">
    <property type="component" value="Unassembled WGS sequence"/>
</dbReference>
<evidence type="ECO:0000256" key="3">
    <source>
        <dbReference type="ARBA" id="ARBA00022525"/>
    </source>
</evidence>
<evidence type="ECO:0000256" key="10">
    <source>
        <dbReference type="SAM" id="Coils"/>
    </source>
</evidence>
<keyword evidence="2" id="KW-0813">Transport</keyword>
<dbReference type="InParanoid" id="A0A7M7PIL1"/>
<evidence type="ECO:0000256" key="7">
    <source>
        <dbReference type="ARBA" id="ARBA00023157"/>
    </source>
</evidence>
<keyword evidence="5" id="KW-0758">Storage protein</keyword>
<dbReference type="InterPro" id="IPR011030">
    <property type="entry name" value="Lipovitellin_superhlx_dom"/>
</dbReference>
<dbReference type="SMART" id="SM00638">
    <property type="entry name" value="LPD_N"/>
    <property type="match status" value="1"/>
</dbReference>
<keyword evidence="14" id="KW-1185">Reference proteome</keyword>
<evidence type="ECO:0000256" key="4">
    <source>
        <dbReference type="ARBA" id="ARBA00022729"/>
    </source>
</evidence>
<keyword evidence="7" id="KW-1015">Disulfide bond</keyword>
<dbReference type="Pfam" id="PF01347">
    <property type="entry name" value="Vitellogenin_N"/>
    <property type="match status" value="1"/>
</dbReference>
<dbReference type="SMART" id="SM01169">
    <property type="entry name" value="DUF1943"/>
    <property type="match status" value="1"/>
</dbReference>
<dbReference type="GeneID" id="583017"/>
<comment type="caution">
    <text evidence="9">Lacks conserved residue(s) required for the propagation of feature annotation.</text>
</comment>
<keyword evidence="4 11" id="KW-0732">Signal</keyword>
<feature type="signal peptide" evidence="11">
    <location>
        <begin position="1"/>
        <end position="19"/>
    </location>
</feature>
<keyword evidence="6" id="KW-0445">Lipid transport</keyword>
<dbReference type="Pfam" id="PF06448">
    <property type="entry name" value="DUF1081"/>
    <property type="match status" value="1"/>
</dbReference>
<dbReference type="InterPro" id="IPR015819">
    <property type="entry name" value="Lipid_transp_b-sht_shell"/>
</dbReference>
<feature type="domain" description="Vitellogenin" evidence="12">
    <location>
        <begin position="42"/>
        <end position="694"/>
    </location>
</feature>
<dbReference type="Pfam" id="PF09172">
    <property type="entry name" value="Vit_open_b-sht"/>
    <property type="match status" value="1"/>
</dbReference>
<dbReference type="OMA" id="LTKFYAN"/>
<evidence type="ECO:0000256" key="8">
    <source>
        <dbReference type="ARBA" id="ARBA00023180"/>
    </source>
</evidence>
<dbReference type="InterPro" id="IPR015816">
    <property type="entry name" value="Vitellinogen_b-sht_N"/>
</dbReference>
<dbReference type="FunFam" id="2.20.80.10:FF:000013">
    <property type="entry name" value="Uncharacterized protein"/>
    <property type="match status" value="1"/>
</dbReference>
<dbReference type="InterPro" id="IPR015817">
    <property type="entry name" value="Vitellinogen_open_b-sht_sub1"/>
</dbReference>
<dbReference type="InterPro" id="IPR050733">
    <property type="entry name" value="Vitellogenin/Apolipophorin"/>
</dbReference>
<dbReference type="InterPro" id="IPR001747">
    <property type="entry name" value="Vitellogenin_N"/>
</dbReference>
<evidence type="ECO:0000256" key="6">
    <source>
        <dbReference type="ARBA" id="ARBA00023055"/>
    </source>
</evidence>
<evidence type="ECO:0000256" key="1">
    <source>
        <dbReference type="ARBA" id="ARBA00004613"/>
    </source>
</evidence>
<organism evidence="13 14">
    <name type="scientific">Strongylocentrotus purpuratus</name>
    <name type="common">Purple sea urchin</name>
    <dbReference type="NCBI Taxonomy" id="7668"/>
    <lineage>
        <taxon>Eukaryota</taxon>
        <taxon>Metazoa</taxon>
        <taxon>Echinodermata</taxon>
        <taxon>Eleutherozoa</taxon>
        <taxon>Echinozoa</taxon>
        <taxon>Echinoidea</taxon>
        <taxon>Euechinoidea</taxon>
        <taxon>Echinacea</taxon>
        <taxon>Camarodonta</taxon>
        <taxon>Echinidea</taxon>
        <taxon>Strongylocentrotidae</taxon>
        <taxon>Strongylocentrotus</taxon>
    </lineage>
</organism>
<dbReference type="Gene3D" id="1.25.10.20">
    <property type="entry name" value="Vitellinogen, superhelical"/>
    <property type="match status" value="1"/>
</dbReference>
<dbReference type="PANTHER" id="PTHR23345">
    <property type="entry name" value="VITELLOGENIN-RELATED"/>
    <property type="match status" value="1"/>
</dbReference>
<dbReference type="OrthoDB" id="6484170at2759"/>
<dbReference type="GO" id="GO:0045735">
    <property type="term" value="F:nutrient reservoir activity"/>
    <property type="evidence" value="ECO:0007669"/>
    <property type="project" value="UniProtKB-KW"/>
</dbReference>
<dbReference type="InterPro" id="IPR009454">
    <property type="entry name" value="Lipid_transpt_open_b-sht"/>
</dbReference>
<evidence type="ECO:0000313" key="14">
    <source>
        <dbReference type="Proteomes" id="UP000007110"/>
    </source>
</evidence>
<evidence type="ECO:0000256" key="11">
    <source>
        <dbReference type="SAM" id="SignalP"/>
    </source>
</evidence>
<name>A0A7M7PIL1_STRPU</name>
<dbReference type="InterPro" id="IPR015255">
    <property type="entry name" value="Vitellinogen_open_b-sht"/>
</dbReference>